<dbReference type="Proteomes" id="UP000297454">
    <property type="component" value="Unassembled WGS sequence"/>
</dbReference>
<accession>A0A4R9C276</accession>
<dbReference type="InterPro" id="IPR038695">
    <property type="entry name" value="Saro_0823-like_sf"/>
</dbReference>
<reference evidence="1 2" key="1">
    <citation type="submission" date="2019-01" db="EMBL/GenBank/DDBJ databases">
        <title>Draft Genome Sequences of Helcococcus ovis Strains Isolated from the Uterus and Vagina of Dairy Cows with Metritis.</title>
        <authorList>
            <person name="Cunha F."/>
            <person name="Jeon S.J."/>
            <person name="Kutzer P."/>
            <person name="Galvao K.N."/>
        </authorList>
    </citation>
    <scope>NUCLEOTIDE SEQUENCE [LARGE SCALE GENOMIC DNA]</scope>
    <source>
        <strain evidence="1 2">KG-37</strain>
    </source>
</reference>
<gene>
    <name evidence="1" type="ORF">EQF91_05405</name>
</gene>
<dbReference type="PANTHER" id="PTHR37953:SF1">
    <property type="entry name" value="UPF0127 PROTEIN MJ1496"/>
    <property type="match status" value="1"/>
</dbReference>
<dbReference type="EMBL" id="SCFR01000017">
    <property type="protein sequence ID" value="TFF65675.1"/>
    <property type="molecule type" value="Genomic_DNA"/>
</dbReference>
<evidence type="ECO:0000313" key="2">
    <source>
        <dbReference type="Proteomes" id="UP000297454"/>
    </source>
</evidence>
<dbReference type="RefSeq" id="WP_134744428.1">
    <property type="nucleotide sequence ID" value="NZ_CP119762.1"/>
</dbReference>
<dbReference type="Gene3D" id="2.60.120.1140">
    <property type="entry name" value="Protein of unknown function DUF192"/>
    <property type="match status" value="1"/>
</dbReference>
<comment type="caution">
    <text evidence="1">The sequence shown here is derived from an EMBL/GenBank/DDBJ whole genome shotgun (WGS) entry which is preliminary data.</text>
</comment>
<sequence length="111" mass="13055">MIVNVYSGTKKLEGPIFMADSFFSRFKGLMLKKSIKSEEGIFFKNVNRIHTCFMRFTIDVIYFDENYKVLYIEEVKPWKIGSKVKGAHHLLELNSGMGKYFRIGEFVKIER</sequence>
<organism evidence="1 2">
    <name type="scientific">Helcococcus ovis</name>
    <dbReference type="NCBI Taxonomy" id="72026"/>
    <lineage>
        <taxon>Bacteria</taxon>
        <taxon>Bacillati</taxon>
        <taxon>Bacillota</taxon>
        <taxon>Tissierellia</taxon>
        <taxon>Tissierellales</taxon>
        <taxon>Peptoniphilaceae</taxon>
        <taxon>Helcococcus</taxon>
    </lineage>
</organism>
<dbReference type="InterPro" id="IPR003795">
    <property type="entry name" value="DUF192"/>
</dbReference>
<dbReference type="AlphaFoldDB" id="A0A4R9C276"/>
<keyword evidence="2" id="KW-1185">Reference proteome</keyword>
<protein>
    <submittedName>
        <fullName evidence="1">DUF192 domain-containing protein</fullName>
    </submittedName>
</protein>
<name>A0A4R9C276_9FIRM</name>
<evidence type="ECO:0000313" key="1">
    <source>
        <dbReference type="EMBL" id="TFF65675.1"/>
    </source>
</evidence>
<dbReference type="PANTHER" id="PTHR37953">
    <property type="entry name" value="UPF0127 PROTEIN MJ1496"/>
    <property type="match status" value="1"/>
</dbReference>
<proteinExistence type="predicted"/>
<dbReference type="Pfam" id="PF02643">
    <property type="entry name" value="DUF192"/>
    <property type="match status" value="1"/>
</dbReference>